<organism evidence="4 5">
    <name type="scientific">Crassostrea virginica</name>
    <name type="common">Eastern oyster</name>
    <dbReference type="NCBI Taxonomy" id="6565"/>
    <lineage>
        <taxon>Eukaryota</taxon>
        <taxon>Metazoa</taxon>
        <taxon>Spiralia</taxon>
        <taxon>Lophotrochozoa</taxon>
        <taxon>Mollusca</taxon>
        <taxon>Bivalvia</taxon>
        <taxon>Autobranchia</taxon>
        <taxon>Pteriomorphia</taxon>
        <taxon>Ostreida</taxon>
        <taxon>Ostreoidea</taxon>
        <taxon>Ostreidae</taxon>
        <taxon>Crassostrea</taxon>
    </lineage>
</organism>
<evidence type="ECO:0000313" key="5">
    <source>
        <dbReference type="RefSeq" id="XP_022326953.1"/>
    </source>
</evidence>
<feature type="signal peptide" evidence="3">
    <location>
        <begin position="1"/>
        <end position="23"/>
    </location>
</feature>
<feature type="region of interest" description="Disordered" evidence="1">
    <location>
        <begin position="582"/>
        <end position="601"/>
    </location>
</feature>
<keyword evidence="2" id="KW-1133">Transmembrane helix</keyword>
<keyword evidence="2" id="KW-0812">Transmembrane</keyword>
<dbReference type="InterPro" id="IPR016186">
    <property type="entry name" value="C-type_lectin-like/link_sf"/>
</dbReference>
<dbReference type="CDD" id="cd00037">
    <property type="entry name" value="CLECT"/>
    <property type="match status" value="1"/>
</dbReference>
<feature type="region of interest" description="Disordered" evidence="1">
    <location>
        <begin position="378"/>
        <end position="398"/>
    </location>
</feature>
<evidence type="ECO:0000256" key="2">
    <source>
        <dbReference type="SAM" id="Phobius"/>
    </source>
</evidence>
<dbReference type="AlphaFoldDB" id="A0A8B8DGA5"/>
<dbReference type="InterPro" id="IPR016187">
    <property type="entry name" value="CTDL_fold"/>
</dbReference>
<dbReference type="OrthoDB" id="10544785at2759"/>
<feature type="compositionally biased region" description="Polar residues" evidence="1">
    <location>
        <begin position="592"/>
        <end position="601"/>
    </location>
</feature>
<evidence type="ECO:0000256" key="3">
    <source>
        <dbReference type="SAM" id="SignalP"/>
    </source>
</evidence>
<gene>
    <name evidence="5" type="primary">LOC111126537</name>
</gene>
<protein>
    <submittedName>
        <fullName evidence="5">Uncharacterized protein LOC111126537</fullName>
    </submittedName>
</protein>
<keyword evidence="2" id="KW-0472">Membrane</keyword>
<name>A0A8B8DGA5_CRAVI</name>
<feature type="chain" id="PRO_5034479507" evidence="3">
    <location>
        <begin position="24"/>
        <end position="601"/>
    </location>
</feature>
<dbReference type="RefSeq" id="XP_022326953.1">
    <property type="nucleotide sequence ID" value="XM_022471245.1"/>
</dbReference>
<dbReference type="Proteomes" id="UP000694844">
    <property type="component" value="Chromosome 3"/>
</dbReference>
<accession>A0A8B8DGA5</accession>
<dbReference type="Gene3D" id="3.10.100.10">
    <property type="entry name" value="Mannose-Binding Protein A, subunit A"/>
    <property type="match status" value="1"/>
</dbReference>
<feature type="transmembrane region" description="Helical" evidence="2">
    <location>
        <begin position="544"/>
        <end position="568"/>
    </location>
</feature>
<keyword evidence="4" id="KW-1185">Reference proteome</keyword>
<keyword evidence="3" id="KW-0732">Signal</keyword>
<reference evidence="5" key="1">
    <citation type="submission" date="2025-08" db="UniProtKB">
        <authorList>
            <consortium name="RefSeq"/>
        </authorList>
    </citation>
    <scope>IDENTIFICATION</scope>
    <source>
        <tissue evidence="5">Whole sample</tissue>
    </source>
</reference>
<evidence type="ECO:0000256" key="1">
    <source>
        <dbReference type="SAM" id="MobiDB-lite"/>
    </source>
</evidence>
<dbReference type="GeneID" id="111126537"/>
<sequence length="601" mass="66473">MMIMNLCLTWISIYLGLQVGVEAVTTDSSVFTVNAYYSDKRIVDFIISISNSTWLEAEGTCQAMNGTLWGEDKLDLLLYLRILVHQKISWPADRHIWLNRVREANTTQWTNDVECESGASITQPVHRNNNNVTQCLALNMTSPEDEEYVLFAESCDEQMSFVCIQFKGYFSENKGYDILPAYIVDKPNNTVTMFNASSEVCLEHLFWNLTCYAAEYNAKFLECLLFCAPLLLLPESIQLQWSTGNLTTVVKTSSNINILTYNAEDKVIGHFPCEDMALNITNVTHIFSNLSTMTQMDELTSQSTVNVPSETINDYTQKSDTIQVSYTEVYTEENIANISMTSTAEQTSSVNAITNNINTVQLGENTSELSANTTELSESTTELSENTELSGTPTVSTRTQDTSGILIIPEESTQKEIVTSLEITSVEVNTSTPTTEITKTIGVTTHSPSTKDDSNSASTTMHDERTVAANTVSGATPSGSTSRTTTSTACAPCLCNMTAMNKTDEQIQKEIEEMKSYLIIEKSTLSSYTRQKYSAPDSRWSSTALGSVGILVITVVSVLIVLSDIQYLSRALKAWKKRLRADRSPKPEASGNAENSSFPEI</sequence>
<dbReference type="KEGG" id="cvn:111126537"/>
<dbReference type="SUPFAM" id="SSF56436">
    <property type="entry name" value="C-type lectin-like"/>
    <property type="match status" value="1"/>
</dbReference>
<proteinExistence type="predicted"/>
<evidence type="ECO:0000313" key="4">
    <source>
        <dbReference type="Proteomes" id="UP000694844"/>
    </source>
</evidence>
<feature type="compositionally biased region" description="Low complexity" evidence="1">
    <location>
        <begin position="378"/>
        <end position="390"/>
    </location>
</feature>